<dbReference type="RefSeq" id="WP_006058817.1">
    <property type="nucleotide sequence ID" value="NZ_CABJCV010000002.1"/>
</dbReference>
<dbReference type="AlphaFoldDB" id="A0A412G5F8"/>
<dbReference type="EMBL" id="QRUP01000002">
    <property type="protein sequence ID" value="RGR76194.1"/>
    <property type="molecule type" value="Genomic_DNA"/>
</dbReference>
<keyword evidence="2" id="KW-1185">Reference proteome</keyword>
<dbReference type="Proteomes" id="UP000284178">
    <property type="component" value="Unassembled WGS sequence"/>
</dbReference>
<evidence type="ECO:0000313" key="1">
    <source>
        <dbReference type="EMBL" id="RGR76194.1"/>
    </source>
</evidence>
<organism evidence="1 2">
    <name type="scientific">Holdemania filiformis</name>
    <dbReference type="NCBI Taxonomy" id="61171"/>
    <lineage>
        <taxon>Bacteria</taxon>
        <taxon>Bacillati</taxon>
        <taxon>Bacillota</taxon>
        <taxon>Erysipelotrichia</taxon>
        <taxon>Erysipelotrichales</taxon>
        <taxon>Erysipelotrichaceae</taxon>
        <taxon>Holdemania</taxon>
    </lineage>
</organism>
<dbReference type="GeneID" id="83014228"/>
<reference evidence="1 2" key="1">
    <citation type="submission" date="2018-08" db="EMBL/GenBank/DDBJ databases">
        <title>A genome reference for cultivated species of the human gut microbiota.</title>
        <authorList>
            <person name="Zou Y."/>
            <person name="Xue W."/>
            <person name="Luo G."/>
        </authorList>
    </citation>
    <scope>NUCLEOTIDE SEQUENCE [LARGE SCALE GENOMIC DNA]</scope>
    <source>
        <strain evidence="1 2">AF24-29</strain>
    </source>
</reference>
<name>A0A412G5F8_9FIRM</name>
<proteinExistence type="predicted"/>
<gene>
    <name evidence="1" type="ORF">DWY25_02235</name>
</gene>
<sequence>MSKWIDDQIVIDFPVPSSIRQIISELEKYDKEEDVYFYFDRSEWLENATKDYVYERVLTEEQRELLIQKYS</sequence>
<protein>
    <submittedName>
        <fullName evidence="1">Uncharacterized protein</fullName>
    </submittedName>
</protein>
<comment type="caution">
    <text evidence="1">The sequence shown here is derived from an EMBL/GenBank/DDBJ whole genome shotgun (WGS) entry which is preliminary data.</text>
</comment>
<accession>A0A412G5F8</accession>
<evidence type="ECO:0000313" key="2">
    <source>
        <dbReference type="Proteomes" id="UP000284178"/>
    </source>
</evidence>